<proteinExistence type="predicted"/>
<keyword evidence="2" id="KW-1185">Reference proteome</keyword>
<dbReference type="InterPro" id="IPR027417">
    <property type="entry name" value="P-loop_NTPase"/>
</dbReference>
<dbReference type="STRING" id="53376.BST25_02495"/>
<comment type="caution">
    <text evidence="1">The sequence shown here is derived from an EMBL/GenBank/DDBJ whole genome shotgun (WGS) entry which is preliminary data.</text>
</comment>
<organism evidence="1 2">
    <name type="scientific">Mycobacterium heidelbergense</name>
    <dbReference type="NCBI Taxonomy" id="53376"/>
    <lineage>
        <taxon>Bacteria</taxon>
        <taxon>Bacillati</taxon>
        <taxon>Actinomycetota</taxon>
        <taxon>Actinomycetes</taxon>
        <taxon>Mycobacteriales</taxon>
        <taxon>Mycobacteriaceae</taxon>
        <taxon>Mycobacterium</taxon>
        <taxon>Mycobacterium simiae complex</taxon>
    </lineage>
</organism>
<dbReference type="AlphaFoldDB" id="A0A1X0DU14"/>
<dbReference type="Proteomes" id="UP000192566">
    <property type="component" value="Unassembled WGS sequence"/>
</dbReference>
<accession>A0A1X0DU14</accession>
<dbReference type="OrthoDB" id="3455266at2"/>
<protein>
    <submittedName>
        <fullName evidence="1">Uncharacterized protein</fullName>
    </submittedName>
</protein>
<gene>
    <name evidence="1" type="ORF">BST25_02495</name>
</gene>
<dbReference type="SUPFAM" id="SSF52540">
    <property type="entry name" value="P-loop containing nucleoside triphosphate hydrolases"/>
    <property type="match status" value="1"/>
</dbReference>
<dbReference type="Gene3D" id="3.40.50.300">
    <property type="entry name" value="P-loop containing nucleotide triphosphate hydrolases"/>
    <property type="match status" value="1"/>
</dbReference>
<dbReference type="RefSeq" id="WP_051445878.1">
    <property type="nucleotide sequence ID" value="NZ_AP022615.1"/>
</dbReference>
<name>A0A1X0DU14_MYCHE</name>
<sequence length="941" mass="102490">MVDSLATKYLTTTGSRMVALGGGGIAAFGLRYQYLVTAEYVLGFLRNNLALIPHTTLVIEPLHRKDDGKDDDVVDFAVEIDDEPSHNVQVKSSSEPDDHPLQPAAAGEVFDRLVIHPAEERILLTNKPLSPVLADAAIEQTTYASRTEYTWPSGPQAPVGAAEPRIIFDSRSTAELFDSITELIKGFRVERGRSPGTVTCQLLVSILVDFIFSAAAGTEPSRISALDLLDKLVMPDAAIAQVAGGFDWGLPITNIPNYLSTVPRLGYLNEIQSHLDLTKEVSTPSRVVLAGRTGNGKTVLASDYCHIEAISYAFICWVDCRDVDFIEPQIRNLIEQLNETVPGGTTIGPVFAGILGRHPGPWLLIFDGLQNRTDIEEYIPSRGYGSIIVASNNSLNWWPTAPVIEVAEFTEDEAIDCFAAYADIGPADLDRARDSIREIVVRLGLVPLAVSMSAIYFKNTEGQLDELALQYFSDLEALADDASIPPGFPSTAFAAIQHAARSLAKGTRTGQVYGRSARAVVEIGCLLAPELLPLNFVLQATDESVYVDLANLPVPTEVDQAVRRGVLSALRTQSIAQRVVNDGEGNRTPVSETVAVHPLVHDILRRSYLAAVPHGYLESQCTVFMYFLVGWLGKLRDQGEFFAVEQLRVHADDLLALIAENEPLSSMSRQSLRVFTYAKALLRAELSTCAASRGRLQQALELGHAATQDLAPWLHEQHARLIRAKILSNMIGDLSIGEAAPEMVSTLVNPLLVAVREATASADESKRRFGYVIAAETLSYLNRTDLHRNSPLLAGARTELAGIADSDPSANPGGAIQNNLANRLYEAGQFEELLRHVLLWREANESIENGVLLDALMIVCQLHTDDIDNALAATDALVSTSVHANYVLLSMHEALKKVGRELHRVIPTLPAHRDRLQSALERVLARYNQLSDLSGGAPPDS</sequence>
<evidence type="ECO:0000313" key="1">
    <source>
        <dbReference type="EMBL" id="ORA75891.1"/>
    </source>
</evidence>
<evidence type="ECO:0000313" key="2">
    <source>
        <dbReference type="Proteomes" id="UP000192566"/>
    </source>
</evidence>
<reference evidence="1 2" key="1">
    <citation type="submission" date="2017-02" db="EMBL/GenBank/DDBJ databases">
        <title>The new phylogeny of genus Mycobacterium.</title>
        <authorList>
            <person name="Tortoli E."/>
            <person name="Trovato A."/>
            <person name="Cirillo D.M."/>
        </authorList>
    </citation>
    <scope>NUCLEOTIDE SEQUENCE [LARGE SCALE GENOMIC DNA]</scope>
    <source>
        <strain evidence="1 2">DSM 44471</strain>
    </source>
</reference>
<dbReference type="EMBL" id="MVHR01000003">
    <property type="protein sequence ID" value="ORA75891.1"/>
    <property type="molecule type" value="Genomic_DNA"/>
</dbReference>